<dbReference type="AlphaFoldDB" id="A0A2N0AMX5"/>
<dbReference type="OrthoDB" id="345827at2"/>
<evidence type="ECO:0008006" key="4">
    <source>
        <dbReference type="Google" id="ProtNLM"/>
    </source>
</evidence>
<accession>A0A2N0AMX5</accession>
<feature type="signal peptide" evidence="1">
    <location>
        <begin position="1"/>
        <end position="20"/>
    </location>
</feature>
<dbReference type="EMBL" id="NPDX01000001">
    <property type="protein sequence ID" value="PJZ85595.1"/>
    <property type="molecule type" value="Genomic_DNA"/>
</dbReference>
<reference evidence="2 3" key="1">
    <citation type="submission" date="2017-07" db="EMBL/GenBank/DDBJ databases">
        <title>Leptospira spp. isolated from tropical soils.</title>
        <authorList>
            <person name="Thibeaux R."/>
            <person name="Iraola G."/>
            <person name="Ferres I."/>
            <person name="Bierque E."/>
            <person name="Girault D."/>
            <person name="Soupe-Gilbert M.-E."/>
            <person name="Picardeau M."/>
            <person name="Goarant C."/>
        </authorList>
    </citation>
    <scope>NUCLEOTIDE SEQUENCE [LARGE SCALE GENOMIC DNA]</scope>
    <source>
        <strain evidence="2 3">FH2-B-A1</strain>
    </source>
</reference>
<dbReference type="Proteomes" id="UP000232145">
    <property type="component" value="Unassembled WGS sequence"/>
</dbReference>
<comment type="caution">
    <text evidence="2">The sequence shown here is derived from an EMBL/GenBank/DDBJ whole genome shotgun (WGS) entry which is preliminary data.</text>
</comment>
<evidence type="ECO:0000313" key="3">
    <source>
        <dbReference type="Proteomes" id="UP000232145"/>
    </source>
</evidence>
<proteinExistence type="predicted"/>
<keyword evidence="3" id="KW-1185">Reference proteome</keyword>
<gene>
    <name evidence="2" type="ORF">CH364_05135</name>
</gene>
<feature type="chain" id="PRO_5014624812" description="Lipoprotein" evidence="1">
    <location>
        <begin position="21"/>
        <end position="247"/>
    </location>
</feature>
<name>A0A2N0AMX5_9LEPT</name>
<evidence type="ECO:0000313" key="2">
    <source>
        <dbReference type="EMBL" id="PJZ85595.1"/>
    </source>
</evidence>
<keyword evidence="1" id="KW-0732">Signal</keyword>
<protein>
    <recommendedName>
        <fullName evidence="4">Lipoprotein</fullName>
    </recommendedName>
</protein>
<organism evidence="2 3">
    <name type="scientific">Leptospira harrisiae</name>
    <dbReference type="NCBI Taxonomy" id="2023189"/>
    <lineage>
        <taxon>Bacteria</taxon>
        <taxon>Pseudomonadati</taxon>
        <taxon>Spirochaetota</taxon>
        <taxon>Spirochaetia</taxon>
        <taxon>Leptospirales</taxon>
        <taxon>Leptospiraceae</taxon>
        <taxon>Leptospira</taxon>
    </lineage>
</organism>
<sequence length="247" mass="25815">MKFAKIFLFSVFTLSVFNCAELFSSKEDKNDDQLILALLVGANCPKTNVSTPTFGTKFDFTNCSGDANLALAGSGFQANNVTLSGGLVGTSNNSTIITNASSLSNSGGNKKASIEIVYQLNSALSTISAILPSTTAFGGPGFFIRDTKADKIVNGSSSAFGTAGTPWASSVGQEKTLCLEIHEEGSGAHIFGWQGTCATVDRSAYQFEEENVVVIISGDRVALRINGATVKTLTIYNQSIGTAGSFL</sequence>
<dbReference type="RefSeq" id="WP_100787860.1">
    <property type="nucleotide sequence ID" value="NZ_NPDX01000001.1"/>
</dbReference>
<evidence type="ECO:0000256" key="1">
    <source>
        <dbReference type="SAM" id="SignalP"/>
    </source>
</evidence>